<proteinExistence type="predicted"/>
<dbReference type="SUPFAM" id="SSF55874">
    <property type="entry name" value="ATPase domain of HSP90 chaperone/DNA topoisomerase II/histidine kinase"/>
    <property type="match status" value="1"/>
</dbReference>
<keyword evidence="4" id="KW-1185">Reference proteome</keyword>
<gene>
    <name evidence="3" type="ORF">HHL09_19380</name>
</gene>
<dbReference type="GO" id="GO:0000155">
    <property type="term" value="F:phosphorelay sensor kinase activity"/>
    <property type="evidence" value="ECO:0007669"/>
    <property type="project" value="InterPro"/>
</dbReference>
<protein>
    <submittedName>
        <fullName evidence="3">Histidine kinase</fullName>
    </submittedName>
</protein>
<evidence type="ECO:0000256" key="1">
    <source>
        <dbReference type="SAM" id="Phobius"/>
    </source>
</evidence>
<accession>A0A858RMZ3</accession>
<feature type="transmembrane region" description="Helical" evidence="1">
    <location>
        <begin position="57"/>
        <end position="75"/>
    </location>
</feature>
<dbReference type="KEGG" id="luo:HHL09_19380"/>
<keyword evidence="1" id="KW-1133">Transmembrane helix</keyword>
<dbReference type="EMBL" id="CP051774">
    <property type="protein sequence ID" value="QJE97854.1"/>
    <property type="molecule type" value="Genomic_DNA"/>
</dbReference>
<evidence type="ECO:0000259" key="2">
    <source>
        <dbReference type="Pfam" id="PF06580"/>
    </source>
</evidence>
<dbReference type="Pfam" id="PF06580">
    <property type="entry name" value="His_kinase"/>
    <property type="match status" value="1"/>
</dbReference>
<dbReference type="Proteomes" id="UP000501812">
    <property type="component" value="Chromosome"/>
</dbReference>
<organism evidence="3 4">
    <name type="scientific">Luteolibacter luteus</name>
    <dbReference type="NCBI Taxonomy" id="2728835"/>
    <lineage>
        <taxon>Bacteria</taxon>
        <taxon>Pseudomonadati</taxon>
        <taxon>Verrucomicrobiota</taxon>
        <taxon>Verrucomicrobiia</taxon>
        <taxon>Verrucomicrobiales</taxon>
        <taxon>Verrucomicrobiaceae</taxon>
        <taxon>Luteolibacter</taxon>
    </lineage>
</organism>
<keyword evidence="1" id="KW-0472">Membrane</keyword>
<name>A0A858RMZ3_9BACT</name>
<dbReference type="InterPro" id="IPR036890">
    <property type="entry name" value="HATPase_C_sf"/>
</dbReference>
<dbReference type="GO" id="GO:0016020">
    <property type="term" value="C:membrane"/>
    <property type="evidence" value="ECO:0007669"/>
    <property type="project" value="InterPro"/>
</dbReference>
<dbReference type="RefSeq" id="WP_169456280.1">
    <property type="nucleotide sequence ID" value="NZ_CP051774.1"/>
</dbReference>
<evidence type="ECO:0000313" key="3">
    <source>
        <dbReference type="EMBL" id="QJE97854.1"/>
    </source>
</evidence>
<dbReference type="PANTHER" id="PTHR34220">
    <property type="entry name" value="SENSOR HISTIDINE KINASE YPDA"/>
    <property type="match status" value="1"/>
</dbReference>
<dbReference type="AlphaFoldDB" id="A0A858RMZ3"/>
<feature type="domain" description="Signal transduction histidine kinase internal region" evidence="2">
    <location>
        <begin position="178"/>
        <end position="254"/>
    </location>
</feature>
<keyword evidence="3" id="KW-0808">Transferase</keyword>
<feature type="transmembrane region" description="Helical" evidence="1">
    <location>
        <begin position="87"/>
        <end position="110"/>
    </location>
</feature>
<reference evidence="3 4" key="1">
    <citation type="submission" date="2020-04" db="EMBL/GenBank/DDBJ databases">
        <title>Luteolibacter sp. G-1-1-1 isolated from soil.</title>
        <authorList>
            <person name="Dahal R.H."/>
        </authorList>
    </citation>
    <scope>NUCLEOTIDE SEQUENCE [LARGE SCALE GENOMIC DNA]</scope>
    <source>
        <strain evidence="3 4">G-1-1-1</strain>
    </source>
</reference>
<dbReference type="Gene3D" id="3.30.565.10">
    <property type="entry name" value="Histidine kinase-like ATPase, C-terminal domain"/>
    <property type="match status" value="1"/>
</dbReference>
<keyword evidence="3" id="KW-0418">Kinase</keyword>
<keyword evidence="1" id="KW-0812">Transmembrane</keyword>
<dbReference type="InterPro" id="IPR050640">
    <property type="entry name" value="Bact_2-comp_sensor_kinase"/>
</dbReference>
<evidence type="ECO:0000313" key="4">
    <source>
        <dbReference type="Proteomes" id="UP000501812"/>
    </source>
</evidence>
<feature type="transmembrane region" description="Helical" evidence="1">
    <location>
        <begin position="130"/>
        <end position="154"/>
    </location>
</feature>
<dbReference type="InterPro" id="IPR010559">
    <property type="entry name" value="Sig_transdc_His_kin_internal"/>
</dbReference>
<dbReference type="PANTHER" id="PTHR34220:SF7">
    <property type="entry name" value="SENSOR HISTIDINE KINASE YPDA"/>
    <property type="match status" value="1"/>
</dbReference>
<feature type="transmembrane region" description="Helical" evidence="1">
    <location>
        <begin position="24"/>
        <end position="45"/>
    </location>
</feature>
<sequence>MQLRFSETPQPVARDQRFWLGHRAYWYCQLVGLSLGAGLGCWAAWLEPATGDSIAMAWLRVFVTSSLTLTITHAYRWQILAGRWKELGLRALIPRVLAGSLLCGILLATGSRLIDPGGWARASERAGGSASIVMLVSIWFSLNFVGWSLLYFGYHYHTAWEEARVQRLRLEVSAKEAALASLRAQIHPHFLFNGLNALRDLIEHDPTRARQMVTELAKLFRASLSSNDEPLVPLAAELDTVEAYLHIEKTRFEDLLDIQRSVDPAARHALLPPFLLQTLVENAVKYGMSAERSPISYEATMEDGSLVLRVRNRGSLGTATNSTGKGISMGRERLAILFDGRARLDLTEDNGEVLALARIPQNFIVA</sequence>